<dbReference type="Gene3D" id="3.30.470.20">
    <property type="entry name" value="ATP-grasp fold, B domain"/>
    <property type="match status" value="1"/>
</dbReference>
<comment type="caution">
    <text evidence="2">The sequence shown here is derived from an EMBL/GenBank/DDBJ whole genome shotgun (WGS) entry which is preliminary data.</text>
</comment>
<dbReference type="STRING" id="146020.RMCB_0193"/>
<dbReference type="Gene3D" id="3.40.50.261">
    <property type="entry name" value="Succinyl-CoA synthetase domains"/>
    <property type="match status" value="2"/>
</dbReference>
<dbReference type="SUPFAM" id="SSF51735">
    <property type="entry name" value="NAD(P)-binding Rossmann-fold domains"/>
    <property type="match status" value="1"/>
</dbReference>
<evidence type="ECO:0000259" key="1">
    <source>
        <dbReference type="SMART" id="SM00881"/>
    </source>
</evidence>
<dbReference type="InterPro" id="IPR013815">
    <property type="entry name" value="ATP_grasp_subdomain_1"/>
</dbReference>
<dbReference type="Pfam" id="PF13607">
    <property type="entry name" value="Succ_CoA_lig"/>
    <property type="match status" value="1"/>
</dbReference>
<dbReference type="InterPro" id="IPR016102">
    <property type="entry name" value="Succinyl-CoA_synth-like"/>
</dbReference>
<dbReference type="Pfam" id="PF19045">
    <property type="entry name" value="Ligase_CoA_2"/>
    <property type="match status" value="1"/>
</dbReference>
<dbReference type="Gene3D" id="3.40.50.720">
    <property type="entry name" value="NAD(P)-binding Rossmann-like Domain"/>
    <property type="match status" value="1"/>
</dbReference>
<keyword evidence="3" id="KW-1185">Reference proteome</keyword>
<dbReference type="SMART" id="SM00881">
    <property type="entry name" value="CoA_binding"/>
    <property type="match status" value="1"/>
</dbReference>
<name>A0A100VU08_9MYCO</name>
<dbReference type="GO" id="GO:0043758">
    <property type="term" value="F:acetate-CoA ligase (ADP-forming) activity"/>
    <property type="evidence" value="ECO:0007669"/>
    <property type="project" value="InterPro"/>
</dbReference>
<dbReference type="Proteomes" id="UP000069620">
    <property type="component" value="Unassembled WGS sequence"/>
</dbReference>
<dbReference type="InterPro" id="IPR043938">
    <property type="entry name" value="Ligase_CoA_dom"/>
</dbReference>
<reference evidence="3" key="1">
    <citation type="journal article" date="2016" name="Genome Announc.">
        <title>Draft Genome Sequences of Five Rapidly Growing Mycobacterium Species, M. thermoresistibile, M. fortuitum subsp. acetamidolyticum, M. canariasense, M. brisbanense, and M. novocastrense.</title>
        <authorList>
            <person name="Katahira K."/>
            <person name="Ogura Y."/>
            <person name="Gotoh Y."/>
            <person name="Hayashi T."/>
        </authorList>
    </citation>
    <scope>NUCLEOTIDE SEQUENCE [LARGE SCALE GENOMIC DNA]</scope>
    <source>
        <strain evidence="3">JCM15654</strain>
    </source>
</reference>
<dbReference type="RefSeq" id="WP_062827255.1">
    <property type="nucleotide sequence ID" value="NZ_BCSX01000003.1"/>
</dbReference>
<dbReference type="EMBL" id="BCSX01000003">
    <property type="protein sequence ID" value="GAS86097.1"/>
    <property type="molecule type" value="Genomic_DNA"/>
</dbReference>
<feature type="domain" description="CoA-binding" evidence="1">
    <location>
        <begin position="17"/>
        <end position="112"/>
    </location>
</feature>
<dbReference type="Pfam" id="PF13380">
    <property type="entry name" value="CoA_binding_2"/>
    <property type="match status" value="1"/>
</dbReference>
<accession>A0A100VU08</accession>
<protein>
    <submittedName>
        <fullName evidence="2">Acid--CoA ligase</fullName>
    </submittedName>
</protein>
<dbReference type="Gene3D" id="3.30.1490.20">
    <property type="entry name" value="ATP-grasp fold, A domain"/>
    <property type="match status" value="1"/>
</dbReference>
<dbReference type="AlphaFoldDB" id="A0A100VU08"/>
<dbReference type="InterPro" id="IPR003781">
    <property type="entry name" value="CoA-bd"/>
</dbReference>
<proteinExistence type="predicted"/>
<gene>
    <name evidence="2" type="ORF">RMCB_0193</name>
</gene>
<sequence>MAQTSVLGRAGADLSVFSDPRSVAVVGASEDPAKWGYWLASGALTGARRRAVHLVNSRARQVLGQPCAASLLDLPDTPDLVALCVPAAHIDTVVDEGLQRGARGFLGITAGVADERALAARIAAHGARLIGTNSLGIYDASSDLQLMWGSLTPGPLAIVSQSGQLGSELAAMGRRHGLGVSRFVSIGNQSDVTAVELLADLAGHDATRVVVVYLESFTDGEALFATLAALRTTGKLTVLLTVGSSAASSRMARSHTGSLTSSLDLVDAACRAAGVVRVNTPAEVIDVARTVLAAPVPKGRRIAIVGDSGGQSAIAADVASERGLTVAPFPVSLSESLAGVLPAGAACSNPVDLAGAGEKDIESYATVVEQVVAAGIDAVVMTGYFGCYAQDIPAMTDAEIAVAQRLGALVEATGIPVVVHTMGPESPAAQALWSCGVPAFGSIEAVTGALAHAAALSSRPVVDTPSCAGLDTPVLPGYWAARELLAQKGVAFPAGALVTTGAELAELHALRAPYVLKAGWLEHKSEVGGVRIGLGDTTELRAALEDMHGRLGDGDYVVEEQDMRQGAVEVLVSARRDPQLGAFVVVGAGGTETEVHQDVRVERAPVSHETARHMLDDLRMAPLLRGWRGRPAVDIDGLADLVVAVSELIAQRSDIAEIELNPVRATPQGAVAVDALVIPVAGQEHCESTELGDDT</sequence>
<dbReference type="SUPFAM" id="SSF56059">
    <property type="entry name" value="Glutathione synthetase ATP-binding domain-like"/>
    <property type="match status" value="1"/>
</dbReference>
<organism evidence="2 3">
    <name type="scientific">Mycolicibacterium brisbanense</name>
    <dbReference type="NCBI Taxonomy" id="146020"/>
    <lineage>
        <taxon>Bacteria</taxon>
        <taxon>Bacillati</taxon>
        <taxon>Actinomycetota</taxon>
        <taxon>Actinomycetes</taxon>
        <taxon>Mycobacteriales</taxon>
        <taxon>Mycobacteriaceae</taxon>
        <taxon>Mycolicibacterium</taxon>
    </lineage>
</organism>
<dbReference type="GO" id="GO:0005524">
    <property type="term" value="F:ATP binding"/>
    <property type="evidence" value="ECO:0007669"/>
    <property type="project" value="InterPro"/>
</dbReference>
<dbReference type="PANTHER" id="PTHR42793:SF1">
    <property type="entry name" value="PEPTIDYL-LYSINE N-ACETYLTRANSFERASE PATZ"/>
    <property type="match status" value="1"/>
</dbReference>
<keyword evidence="2" id="KW-0436">Ligase</keyword>
<dbReference type="InterPro" id="IPR032875">
    <property type="entry name" value="Succ_CoA_lig_flav_dom"/>
</dbReference>
<evidence type="ECO:0000313" key="3">
    <source>
        <dbReference type="Proteomes" id="UP000069620"/>
    </source>
</evidence>
<dbReference type="PANTHER" id="PTHR42793">
    <property type="entry name" value="COA BINDING DOMAIN CONTAINING PROTEIN"/>
    <property type="match status" value="1"/>
</dbReference>
<dbReference type="SUPFAM" id="SSF52210">
    <property type="entry name" value="Succinyl-CoA synthetase domains"/>
    <property type="match status" value="2"/>
</dbReference>
<dbReference type="Pfam" id="PF13549">
    <property type="entry name" value="ATP-grasp_5"/>
    <property type="match status" value="1"/>
</dbReference>
<evidence type="ECO:0000313" key="2">
    <source>
        <dbReference type="EMBL" id="GAS86097.1"/>
    </source>
</evidence>
<reference evidence="3" key="2">
    <citation type="submission" date="2016-02" db="EMBL/GenBank/DDBJ databases">
        <title>Draft genome sequence of five rapidly growing Mycobacterium species.</title>
        <authorList>
            <person name="Katahira K."/>
            <person name="Gotou Y."/>
            <person name="Iida K."/>
            <person name="Ogura Y."/>
            <person name="Hayashi T."/>
        </authorList>
    </citation>
    <scope>NUCLEOTIDE SEQUENCE [LARGE SCALE GENOMIC DNA]</scope>
    <source>
        <strain evidence="3">JCM15654</strain>
    </source>
</reference>
<dbReference type="InterPro" id="IPR036291">
    <property type="entry name" value="NAD(P)-bd_dom_sf"/>
</dbReference>